<evidence type="ECO:0000313" key="2">
    <source>
        <dbReference type="Proteomes" id="UP001150217"/>
    </source>
</evidence>
<reference evidence="1" key="1">
    <citation type="submission" date="2022-08" db="EMBL/GenBank/DDBJ databases">
        <title>A Global Phylogenomic Analysis of the Shiitake Genus Lentinula.</title>
        <authorList>
            <consortium name="DOE Joint Genome Institute"/>
            <person name="Sierra-Patev S."/>
            <person name="Min B."/>
            <person name="Naranjo-Ortiz M."/>
            <person name="Looney B."/>
            <person name="Konkel Z."/>
            <person name="Slot J.C."/>
            <person name="Sakamoto Y."/>
            <person name="Steenwyk J.L."/>
            <person name="Rokas A."/>
            <person name="Carro J."/>
            <person name="Camarero S."/>
            <person name="Ferreira P."/>
            <person name="Molpeceres G."/>
            <person name="Ruiz-Duenas F.J."/>
            <person name="Serrano A."/>
            <person name="Henrissat B."/>
            <person name="Drula E."/>
            <person name="Hughes K.W."/>
            <person name="Mata J.L."/>
            <person name="Ishikawa N.K."/>
            <person name="Vargas-Isla R."/>
            <person name="Ushijima S."/>
            <person name="Smith C.A."/>
            <person name="Ahrendt S."/>
            <person name="Andreopoulos W."/>
            <person name="He G."/>
            <person name="Labutti K."/>
            <person name="Lipzen A."/>
            <person name="Ng V."/>
            <person name="Riley R."/>
            <person name="Sandor L."/>
            <person name="Barry K."/>
            <person name="Martinez A.T."/>
            <person name="Xiao Y."/>
            <person name="Gibbons J.G."/>
            <person name="Terashima K."/>
            <person name="Grigoriev I.V."/>
            <person name="Hibbett D.S."/>
        </authorList>
    </citation>
    <scope>NUCLEOTIDE SEQUENCE</scope>
    <source>
        <strain evidence="1">RHP3577 ss4</strain>
    </source>
</reference>
<comment type="caution">
    <text evidence="1">The sequence shown here is derived from an EMBL/GenBank/DDBJ whole genome shotgun (WGS) entry which is preliminary data.</text>
</comment>
<dbReference type="EMBL" id="JANVFT010000015">
    <property type="protein sequence ID" value="KAJ4498509.1"/>
    <property type="molecule type" value="Genomic_DNA"/>
</dbReference>
<proteinExistence type="predicted"/>
<evidence type="ECO:0000313" key="1">
    <source>
        <dbReference type="EMBL" id="KAJ4498509.1"/>
    </source>
</evidence>
<gene>
    <name evidence="1" type="ORF">C8R41DRAFT_916390</name>
</gene>
<protein>
    <submittedName>
        <fullName evidence="1">Uncharacterized protein</fullName>
    </submittedName>
</protein>
<sequence>MSAITADNSDVCELLRWGREKKTQEFLKSISSRICAGTIEFAVVTGVIAVVNPLSSEKA</sequence>
<keyword evidence="2" id="KW-1185">Reference proteome</keyword>
<accession>A0ABQ8VTF3</accession>
<dbReference type="Proteomes" id="UP001150217">
    <property type="component" value="Unassembled WGS sequence"/>
</dbReference>
<name>A0ABQ8VTF3_9AGAR</name>
<organism evidence="1 2">
    <name type="scientific">Lentinula lateritia</name>
    <dbReference type="NCBI Taxonomy" id="40482"/>
    <lineage>
        <taxon>Eukaryota</taxon>
        <taxon>Fungi</taxon>
        <taxon>Dikarya</taxon>
        <taxon>Basidiomycota</taxon>
        <taxon>Agaricomycotina</taxon>
        <taxon>Agaricomycetes</taxon>
        <taxon>Agaricomycetidae</taxon>
        <taxon>Agaricales</taxon>
        <taxon>Marasmiineae</taxon>
        <taxon>Omphalotaceae</taxon>
        <taxon>Lentinula</taxon>
    </lineage>
</organism>